<dbReference type="EMBL" id="CAJZBQ010000008">
    <property type="protein sequence ID" value="CAG9312692.1"/>
    <property type="molecule type" value="Genomic_DNA"/>
</dbReference>
<accession>A0AAU9IEZ5</accession>
<evidence type="ECO:0000313" key="2">
    <source>
        <dbReference type="Proteomes" id="UP001162131"/>
    </source>
</evidence>
<dbReference type="AlphaFoldDB" id="A0AAU9IEZ5"/>
<reference evidence="1" key="1">
    <citation type="submission" date="2021-09" db="EMBL/GenBank/DDBJ databases">
        <authorList>
            <consortium name="AG Swart"/>
            <person name="Singh M."/>
            <person name="Singh A."/>
            <person name="Seah K."/>
            <person name="Emmerich C."/>
        </authorList>
    </citation>
    <scope>NUCLEOTIDE SEQUENCE</scope>
    <source>
        <strain evidence="1">ATCC30299</strain>
    </source>
</reference>
<name>A0AAU9IEZ5_9CILI</name>
<keyword evidence="2" id="KW-1185">Reference proteome</keyword>
<sequence length="95" mass="11196">MSTSNLRTVCYVIAAINNSSTLNNLNFQIYEKEMSETIAKAFRIQIRESNLKRFYNLLGKSLSDTFEAIFQRNPTWSRYITLKIEVQAYQKYQLI</sequence>
<gene>
    <name evidence="1" type="ORF">BSTOLATCC_MIC7216</name>
</gene>
<comment type="caution">
    <text evidence="1">The sequence shown here is derived from an EMBL/GenBank/DDBJ whole genome shotgun (WGS) entry which is preliminary data.</text>
</comment>
<dbReference type="Proteomes" id="UP001162131">
    <property type="component" value="Unassembled WGS sequence"/>
</dbReference>
<proteinExistence type="predicted"/>
<organism evidence="1 2">
    <name type="scientific">Blepharisma stoltei</name>
    <dbReference type="NCBI Taxonomy" id="1481888"/>
    <lineage>
        <taxon>Eukaryota</taxon>
        <taxon>Sar</taxon>
        <taxon>Alveolata</taxon>
        <taxon>Ciliophora</taxon>
        <taxon>Postciliodesmatophora</taxon>
        <taxon>Heterotrichea</taxon>
        <taxon>Heterotrichida</taxon>
        <taxon>Blepharismidae</taxon>
        <taxon>Blepharisma</taxon>
    </lineage>
</organism>
<protein>
    <submittedName>
        <fullName evidence="1">Uncharacterized protein</fullName>
    </submittedName>
</protein>
<evidence type="ECO:0000313" key="1">
    <source>
        <dbReference type="EMBL" id="CAG9312692.1"/>
    </source>
</evidence>